<dbReference type="EMBL" id="KZ155772">
    <property type="protein sequence ID" value="OUS48790.1"/>
    <property type="molecule type" value="Genomic_DNA"/>
</dbReference>
<comment type="similarity">
    <text evidence="9">Belongs to the class I-like SAM-binding methyltransferase superfamily. Trm1 family.</text>
</comment>
<evidence type="ECO:0000256" key="7">
    <source>
        <dbReference type="ARBA" id="ARBA00039099"/>
    </source>
</evidence>
<keyword evidence="4 9" id="KW-0949">S-adenosyl-L-methionine</keyword>
<dbReference type="PROSITE" id="PS51626">
    <property type="entry name" value="SAM_MT_TRM1"/>
    <property type="match status" value="1"/>
</dbReference>
<dbReference type="EC" id="2.1.1.216" evidence="7 9"/>
<evidence type="ECO:0000256" key="6">
    <source>
        <dbReference type="ARBA" id="ARBA00022884"/>
    </source>
</evidence>
<evidence type="ECO:0000313" key="11">
    <source>
        <dbReference type="EMBL" id="OUS48790.1"/>
    </source>
</evidence>
<reference evidence="11" key="1">
    <citation type="submission" date="2017-04" db="EMBL/GenBank/DDBJ databases">
        <title>Population genomics of picophytoplankton unveils novel chromosome hypervariability.</title>
        <authorList>
            <consortium name="DOE Joint Genome Institute"/>
            <person name="Blanc-Mathieu R."/>
            <person name="Krasovec M."/>
            <person name="Hebrard M."/>
            <person name="Yau S."/>
            <person name="Desgranges E."/>
            <person name="Martin J."/>
            <person name="Schackwitz W."/>
            <person name="Kuo A."/>
            <person name="Salin G."/>
            <person name="Donnadieu C."/>
            <person name="Desdevises Y."/>
            <person name="Sanchez-Ferandin S."/>
            <person name="Moreau H."/>
            <person name="Rivals E."/>
            <person name="Grigoriev I.V."/>
            <person name="Grimsley N."/>
            <person name="Eyre-Walker A."/>
            <person name="Piganeau G."/>
        </authorList>
    </citation>
    <scope>NUCLEOTIDE SEQUENCE [LARGE SCALE GENOMIC DNA]</scope>
    <source>
        <strain evidence="11">RCC 1115</strain>
    </source>
</reference>
<dbReference type="InterPro" id="IPR002905">
    <property type="entry name" value="Trm1"/>
</dbReference>
<dbReference type="GO" id="GO:0002940">
    <property type="term" value="P:tRNA N2-guanine methylation"/>
    <property type="evidence" value="ECO:0007669"/>
    <property type="project" value="TreeGrafter"/>
</dbReference>
<keyword evidence="5 9" id="KW-0819">tRNA processing</keyword>
<protein>
    <recommendedName>
        <fullName evidence="7 9">tRNA (guanine(26)-N(2))-dimethyltransferase</fullName>
        <ecNumber evidence="7 9">2.1.1.216</ecNumber>
    </recommendedName>
</protein>
<feature type="region of interest" description="Disordered" evidence="10">
    <location>
        <begin position="384"/>
        <end position="428"/>
    </location>
</feature>
<dbReference type="GO" id="GO:0005634">
    <property type="term" value="C:nucleus"/>
    <property type="evidence" value="ECO:0007669"/>
    <property type="project" value="TreeGrafter"/>
</dbReference>
<dbReference type="InterPro" id="IPR029063">
    <property type="entry name" value="SAM-dependent_MTases_sf"/>
</dbReference>
<dbReference type="SUPFAM" id="SSF53335">
    <property type="entry name" value="S-adenosyl-L-methionine-dependent methyltransferases"/>
    <property type="match status" value="1"/>
</dbReference>
<dbReference type="PANTHER" id="PTHR10631:SF3">
    <property type="entry name" value="TRNA (GUANINE(26)-N(2))-DIMETHYLTRANSFERASE"/>
    <property type="match status" value="1"/>
</dbReference>
<keyword evidence="6 9" id="KW-0694">RNA-binding</keyword>
<dbReference type="AlphaFoldDB" id="A0A1Y5IGV0"/>
<evidence type="ECO:0000256" key="3">
    <source>
        <dbReference type="ARBA" id="ARBA00022679"/>
    </source>
</evidence>
<feature type="compositionally biased region" description="Basic and acidic residues" evidence="10">
    <location>
        <begin position="410"/>
        <end position="428"/>
    </location>
</feature>
<dbReference type="PANTHER" id="PTHR10631">
    <property type="entry name" value="N 2 ,N 2 -DIMETHYLGUANOSINE TRNA METHYLTRANSFERASE"/>
    <property type="match status" value="1"/>
</dbReference>
<dbReference type="FunFam" id="3.40.50.150:FF:000051">
    <property type="entry name" value="tRNA (guanine(26)-N(2))-dimethyltransferase"/>
    <property type="match status" value="1"/>
</dbReference>
<dbReference type="Gene3D" id="3.30.56.70">
    <property type="entry name" value="N2,N2-dimethylguanosine tRNA methyltransferase, C-terminal domain"/>
    <property type="match status" value="1"/>
</dbReference>
<dbReference type="InterPro" id="IPR042296">
    <property type="entry name" value="tRNA_met_Trm1_C"/>
</dbReference>
<dbReference type="Gene3D" id="3.40.50.150">
    <property type="entry name" value="Vaccinia Virus protein VP39"/>
    <property type="match status" value="1"/>
</dbReference>
<gene>
    <name evidence="11" type="ORF">BE221DRAFT_203082</name>
</gene>
<keyword evidence="1 9" id="KW-0820">tRNA-binding</keyword>
<name>A0A1Y5IGV0_OSTTA</name>
<dbReference type="eggNOG" id="KOG1253">
    <property type="taxonomic scope" value="Eukaryota"/>
</dbReference>
<evidence type="ECO:0000256" key="4">
    <source>
        <dbReference type="ARBA" id="ARBA00022691"/>
    </source>
</evidence>
<evidence type="ECO:0000256" key="9">
    <source>
        <dbReference type="PROSITE-ProRule" id="PRU00958"/>
    </source>
</evidence>
<keyword evidence="3 9" id="KW-0808">Transferase</keyword>
<dbReference type="Proteomes" id="UP000195557">
    <property type="component" value="Unassembled WGS sequence"/>
</dbReference>
<evidence type="ECO:0000256" key="8">
    <source>
        <dbReference type="ARBA" id="ARBA00051897"/>
    </source>
</evidence>
<accession>A0A1Y5IGV0</accession>
<dbReference type="Pfam" id="PF02005">
    <property type="entry name" value="TRM"/>
    <property type="match status" value="1"/>
</dbReference>
<evidence type="ECO:0000256" key="10">
    <source>
        <dbReference type="SAM" id="MobiDB-lite"/>
    </source>
</evidence>
<dbReference type="CDD" id="cd02440">
    <property type="entry name" value="AdoMet_MTases"/>
    <property type="match status" value="1"/>
</dbReference>
<comment type="catalytic activity">
    <reaction evidence="8 9">
        <text>guanosine(26) in tRNA + 2 S-adenosyl-L-methionine = N(2)-dimethylguanosine(26) in tRNA + 2 S-adenosyl-L-homocysteine + 2 H(+)</text>
        <dbReference type="Rhea" id="RHEA:43140"/>
        <dbReference type="Rhea" id="RHEA-COMP:10359"/>
        <dbReference type="Rhea" id="RHEA-COMP:10360"/>
        <dbReference type="ChEBI" id="CHEBI:15378"/>
        <dbReference type="ChEBI" id="CHEBI:57856"/>
        <dbReference type="ChEBI" id="CHEBI:59789"/>
        <dbReference type="ChEBI" id="CHEBI:74269"/>
        <dbReference type="ChEBI" id="CHEBI:74513"/>
        <dbReference type="EC" id="2.1.1.216"/>
    </reaction>
</comment>
<dbReference type="FunFam" id="3.30.56.70:FF:000001">
    <property type="entry name" value="tRNA (guanine(26)-N(2))-dimethyltransferase"/>
    <property type="match status" value="1"/>
</dbReference>
<organism evidence="11">
    <name type="scientific">Ostreococcus tauri</name>
    <name type="common">Marine green alga</name>
    <dbReference type="NCBI Taxonomy" id="70448"/>
    <lineage>
        <taxon>Eukaryota</taxon>
        <taxon>Viridiplantae</taxon>
        <taxon>Chlorophyta</taxon>
        <taxon>Mamiellophyceae</taxon>
        <taxon>Mamiellales</taxon>
        <taxon>Bathycoccaceae</taxon>
        <taxon>Ostreococcus</taxon>
    </lineage>
</organism>
<dbReference type="GO" id="GO:0160104">
    <property type="term" value="F:tRNA (guanine(26)-N2)-dimethyltransferase activity"/>
    <property type="evidence" value="ECO:0007669"/>
    <property type="project" value="UniProtKB-UniRule"/>
</dbReference>
<sequence>MSATGLRALRYAQELEDVGCVVANDLDPTAAEAIERNKAYNALCNPDKADAISRVIPHNEDVRMVCMKHEKMFDVVDLDPYGTPSILLDSAVTAVKEGGLLLVTATDMAVLCGNNSEVAWAKYQSYPLRAKYCHEAAVRILLAAVENAAIKHKRHIVPVLSLSIDFYIRVFVRVYTSPLQMKQSPSKLSYVFQCVGCDTFELQPVGRQSTKGNVTKYHPGAGPVVPQRCPNCGWHYNMGGPIWSDPIHDKTWLKNIKEEVEKNKDRYPGYGKVHALLTMAQEELPDVPLHYDLHSMGGTLKATPPNHWLFKSAIINAGYRVSGCHSSALGIKTDAPVETLWDILRCWVKEHPVKPCSEATPGQAILSKEPAHTANWTRVPGAMSNAQKDGVARFPQNPTENWGPKRRAGKYKDAVYEAKRRREEEEED</sequence>
<keyword evidence="2 9" id="KW-0489">Methyltransferase</keyword>
<dbReference type="GO" id="GO:0000049">
    <property type="term" value="F:tRNA binding"/>
    <property type="evidence" value="ECO:0007669"/>
    <property type="project" value="UniProtKB-UniRule"/>
</dbReference>
<proteinExistence type="inferred from homology"/>
<evidence type="ECO:0000256" key="1">
    <source>
        <dbReference type="ARBA" id="ARBA00022555"/>
    </source>
</evidence>
<evidence type="ECO:0000256" key="2">
    <source>
        <dbReference type="ARBA" id="ARBA00022603"/>
    </source>
</evidence>
<evidence type="ECO:0000256" key="5">
    <source>
        <dbReference type="ARBA" id="ARBA00022694"/>
    </source>
</evidence>